<dbReference type="GO" id="GO:0005524">
    <property type="term" value="F:ATP binding"/>
    <property type="evidence" value="ECO:0007669"/>
    <property type="project" value="UniProtKB-UniRule"/>
</dbReference>
<dbReference type="GO" id="GO:0009073">
    <property type="term" value="P:aromatic amino acid family biosynthetic process"/>
    <property type="evidence" value="ECO:0007669"/>
    <property type="project" value="UniProtKB-KW"/>
</dbReference>
<feature type="binding site" evidence="11">
    <location>
        <position position="119"/>
    </location>
    <ligand>
        <name>ATP</name>
        <dbReference type="ChEBI" id="CHEBI:30616"/>
    </ligand>
</feature>
<dbReference type="RefSeq" id="WP_212904224.1">
    <property type="nucleotide sequence ID" value="NZ_BOPZ01000018.1"/>
</dbReference>
<comment type="function">
    <text evidence="11">Catalyzes the specific phosphorylation of the 3-hydroxyl group of shikimic acid using ATP as a cosubstrate.</text>
</comment>
<keyword evidence="11" id="KW-0460">Magnesium</keyword>
<evidence type="ECO:0000256" key="7">
    <source>
        <dbReference type="ARBA" id="ARBA00022777"/>
    </source>
</evidence>
<proteinExistence type="inferred from homology"/>
<keyword evidence="6 11" id="KW-0547">Nucleotide-binding</keyword>
<accession>A0A919RZV5</accession>
<dbReference type="AlphaFoldDB" id="A0A919RZV5"/>
<evidence type="ECO:0000313" key="13">
    <source>
        <dbReference type="Proteomes" id="UP000679179"/>
    </source>
</evidence>
<comment type="subcellular location">
    <subcellularLocation>
        <location evidence="11">Cytoplasm</location>
    </subcellularLocation>
</comment>
<sequence>MNYLTNNIVLIGMPGCGKTTIGKMVSEKLKMDFIDLDEFIEKITGDSIKEIFKHGEEHFRNLESEAVCEVSKFKSTVISTGGGVIKKHINIEKLKENGLIIFIDRSIEDIASDVKISSRPLLKDGPQRLYELFDERYNLYNKYSDIIVKNNGEIEDIVEEIIKIYNNNIDI</sequence>
<evidence type="ECO:0000256" key="10">
    <source>
        <dbReference type="ARBA" id="ARBA00048567"/>
    </source>
</evidence>
<feature type="binding site" evidence="11">
    <location>
        <position position="19"/>
    </location>
    <ligand>
        <name>Mg(2+)</name>
        <dbReference type="ChEBI" id="CHEBI:18420"/>
    </ligand>
</feature>
<dbReference type="Pfam" id="PF01202">
    <property type="entry name" value="SKI"/>
    <property type="match status" value="1"/>
</dbReference>
<dbReference type="PANTHER" id="PTHR21087:SF16">
    <property type="entry name" value="SHIKIMATE KINASE 1, CHLOROPLASTIC"/>
    <property type="match status" value="1"/>
</dbReference>
<dbReference type="GO" id="GO:0008652">
    <property type="term" value="P:amino acid biosynthetic process"/>
    <property type="evidence" value="ECO:0007669"/>
    <property type="project" value="UniProtKB-KW"/>
</dbReference>
<name>A0A919RZV5_9CLOT</name>
<feature type="binding site" evidence="11">
    <location>
        <position position="37"/>
    </location>
    <ligand>
        <name>substrate</name>
    </ligand>
</feature>
<comment type="pathway">
    <text evidence="1 11">Metabolic intermediate biosynthesis; chorismate biosynthesis; chorismate from D-erythrose 4-phosphate and phosphoenolpyruvate: step 5/7.</text>
</comment>
<dbReference type="GO" id="GO:0000287">
    <property type="term" value="F:magnesium ion binding"/>
    <property type="evidence" value="ECO:0007669"/>
    <property type="project" value="UniProtKB-UniRule"/>
</dbReference>
<comment type="subunit">
    <text evidence="11">Monomer.</text>
</comment>
<dbReference type="Gene3D" id="3.40.50.300">
    <property type="entry name" value="P-loop containing nucleotide triphosphate hydrolases"/>
    <property type="match status" value="1"/>
</dbReference>
<keyword evidence="4 11" id="KW-0028">Amino-acid biosynthesis</keyword>
<dbReference type="GO" id="GO:0005829">
    <property type="term" value="C:cytosol"/>
    <property type="evidence" value="ECO:0007669"/>
    <property type="project" value="TreeGrafter"/>
</dbReference>
<dbReference type="InterPro" id="IPR027417">
    <property type="entry name" value="P-loop_NTPase"/>
</dbReference>
<gene>
    <name evidence="11 12" type="primary">aroK</name>
    <name evidence="12" type="ORF">CPJCM30710_21980</name>
</gene>
<keyword evidence="5 11" id="KW-0808">Transferase</keyword>
<dbReference type="SUPFAM" id="SSF52540">
    <property type="entry name" value="P-loop containing nucleoside triphosphate hydrolases"/>
    <property type="match status" value="1"/>
</dbReference>
<evidence type="ECO:0000256" key="11">
    <source>
        <dbReference type="HAMAP-Rule" id="MF_00109"/>
    </source>
</evidence>
<comment type="caution">
    <text evidence="11">Lacks conserved residue(s) required for the propagation of feature annotation.</text>
</comment>
<dbReference type="Proteomes" id="UP000679179">
    <property type="component" value="Unassembled WGS sequence"/>
</dbReference>
<evidence type="ECO:0000256" key="5">
    <source>
        <dbReference type="ARBA" id="ARBA00022679"/>
    </source>
</evidence>
<keyword evidence="11" id="KW-0963">Cytoplasm</keyword>
<dbReference type="PRINTS" id="PR01100">
    <property type="entry name" value="SHIKIMTKNASE"/>
</dbReference>
<keyword evidence="13" id="KW-1185">Reference proteome</keyword>
<feature type="binding site" evidence="11">
    <location>
        <position position="136"/>
    </location>
    <ligand>
        <name>substrate</name>
    </ligand>
</feature>
<dbReference type="PROSITE" id="PS01128">
    <property type="entry name" value="SHIKIMATE_KINASE"/>
    <property type="match status" value="1"/>
</dbReference>
<keyword evidence="9 11" id="KW-0057">Aromatic amino acid biosynthesis</keyword>
<dbReference type="GO" id="GO:0004765">
    <property type="term" value="F:shikimate kinase activity"/>
    <property type="evidence" value="ECO:0007669"/>
    <property type="project" value="UniProtKB-UniRule"/>
</dbReference>
<feature type="binding site" evidence="11">
    <location>
        <position position="60"/>
    </location>
    <ligand>
        <name>substrate</name>
    </ligand>
</feature>
<dbReference type="EC" id="2.7.1.71" evidence="3 11"/>
<evidence type="ECO:0000256" key="2">
    <source>
        <dbReference type="ARBA" id="ARBA00006997"/>
    </source>
</evidence>
<comment type="caution">
    <text evidence="12">The sequence shown here is derived from an EMBL/GenBank/DDBJ whole genome shotgun (WGS) entry which is preliminary data.</text>
</comment>
<dbReference type="InterPro" id="IPR031322">
    <property type="entry name" value="Shikimate/glucono_kinase"/>
</dbReference>
<keyword evidence="8 11" id="KW-0067">ATP-binding</keyword>
<comment type="catalytic activity">
    <reaction evidence="10 11">
        <text>shikimate + ATP = 3-phosphoshikimate + ADP + H(+)</text>
        <dbReference type="Rhea" id="RHEA:13121"/>
        <dbReference type="ChEBI" id="CHEBI:15378"/>
        <dbReference type="ChEBI" id="CHEBI:30616"/>
        <dbReference type="ChEBI" id="CHEBI:36208"/>
        <dbReference type="ChEBI" id="CHEBI:145989"/>
        <dbReference type="ChEBI" id="CHEBI:456216"/>
        <dbReference type="EC" id="2.7.1.71"/>
    </reaction>
</comment>
<evidence type="ECO:0000256" key="6">
    <source>
        <dbReference type="ARBA" id="ARBA00022741"/>
    </source>
</evidence>
<evidence type="ECO:0000256" key="8">
    <source>
        <dbReference type="ARBA" id="ARBA00022840"/>
    </source>
</evidence>
<protein>
    <recommendedName>
        <fullName evidence="3 11">Shikimate kinase</fullName>
        <shortName evidence="11">SK</shortName>
        <ecNumber evidence="3 11">2.7.1.71</ecNumber>
    </recommendedName>
</protein>
<feature type="binding site" evidence="11">
    <location>
        <begin position="15"/>
        <end position="20"/>
    </location>
    <ligand>
        <name>ATP</name>
        <dbReference type="ChEBI" id="CHEBI:30616"/>
    </ligand>
</feature>
<reference evidence="12" key="1">
    <citation type="submission" date="2021-03" db="EMBL/GenBank/DDBJ databases">
        <title>Taxonomic study of Clostridium polyendosporum from meadow-gley soil under rice.</title>
        <authorList>
            <person name="Kobayashi H."/>
            <person name="Tanizawa Y."/>
            <person name="Yagura M."/>
        </authorList>
    </citation>
    <scope>NUCLEOTIDE SEQUENCE</scope>
    <source>
        <strain evidence="12">JCM 30710</strain>
    </source>
</reference>
<keyword evidence="7 11" id="KW-0418">Kinase</keyword>
<dbReference type="PANTHER" id="PTHR21087">
    <property type="entry name" value="SHIKIMATE KINASE"/>
    <property type="match status" value="1"/>
</dbReference>
<dbReference type="GO" id="GO:0009423">
    <property type="term" value="P:chorismate biosynthetic process"/>
    <property type="evidence" value="ECO:0007669"/>
    <property type="project" value="UniProtKB-UniRule"/>
</dbReference>
<dbReference type="EMBL" id="BOPZ01000018">
    <property type="protein sequence ID" value="GIM29532.1"/>
    <property type="molecule type" value="Genomic_DNA"/>
</dbReference>
<evidence type="ECO:0000313" key="12">
    <source>
        <dbReference type="EMBL" id="GIM29532.1"/>
    </source>
</evidence>
<dbReference type="HAMAP" id="MF_00109">
    <property type="entry name" value="Shikimate_kinase"/>
    <property type="match status" value="1"/>
</dbReference>
<dbReference type="CDD" id="cd00464">
    <property type="entry name" value="SK"/>
    <property type="match status" value="1"/>
</dbReference>
<evidence type="ECO:0000256" key="4">
    <source>
        <dbReference type="ARBA" id="ARBA00022605"/>
    </source>
</evidence>
<comment type="cofactor">
    <cofactor evidence="11">
        <name>Mg(2+)</name>
        <dbReference type="ChEBI" id="CHEBI:18420"/>
    </cofactor>
    <text evidence="11">Binds 1 Mg(2+) ion per subunit.</text>
</comment>
<evidence type="ECO:0000256" key="3">
    <source>
        <dbReference type="ARBA" id="ARBA00012154"/>
    </source>
</evidence>
<dbReference type="InterPro" id="IPR023000">
    <property type="entry name" value="Shikimate_kinase_CS"/>
</dbReference>
<keyword evidence="11" id="KW-0479">Metal-binding</keyword>
<evidence type="ECO:0000256" key="9">
    <source>
        <dbReference type="ARBA" id="ARBA00023141"/>
    </source>
</evidence>
<comment type="similarity">
    <text evidence="2 11">Belongs to the shikimate kinase family.</text>
</comment>
<organism evidence="12 13">
    <name type="scientific">Clostridium polyendosporum</name>
    <dbReference type="NCBI Taxonomy" id="69208"/>
    <lineage>
        <taxon>Bacteria</taxon>
        <taxon>Bacillati</taxon>
        <taxon>Bacillota</taxon>
        <taxon>Clostridia</taxon>
        <taxon>Eubacteriales</taxon>
        <taxon>Clostridiaceae</taxon>
        <taxon>Clostridium</taxon>
    </lineage>
</organism>
<dbReference type="InterPro" id="IPR000623">
    <property type="entry name" value="Shikimate_kinase/TSH1"/>
</dbReference>
<feature type="binding site" evidence="11">
    <location>
        <position position="82"/>
    </location>
    <ligand>
        <name>substrate</name>
    </ligand>
</feature>
<evidence type="ECO:0000256" key="1">
    <source>
        <dbReference type="ARBA" id="ARBA00004842"/>
    </source>
</evidence>